<dbReference type="FunFam" id="3.40.800.10:FF:000012">
    <property type="entry name" value="Arginase"/>
    <property type="match status" value="1"/>
</dbReference>
<dbReference type="GO" id="GO:0030145">
    <property type="term" value="F:manganese ion binding"/>
    <property type="evidence" value="ECO:0007669"/>
    <property type="project" value="TreeGrafter"/>
</dbReference>
<sequence length="410" mass="43480">MASRPCDSPPEGALAKRPCADNAQADEASLTQNTQPAKQPFKICTMVGAPFADGQGLTGVDLAPNALRKANLKTVVERLNWKFEDEGDVEPCDITEAEAGVVKATTAVAGAGGSPGGLNDSGITTVSSIDDPPEDSSATTVSGTGSVVEDSTCPYTGNVRNAPVCGENCRRVFEKVHSAAVQNKFVFTVGGDHSIAAGSIAAVLKARPDTAVIWVDAHGDCNTPATSPSGNYHGMPAAHLMGWFEKSVKGFEWMDDCPKLPEARLAFIGLRDLDDMERVMLQRSDVACYSMKDVDRYGIARVMDMALQRIDPDGKRPLHLSLDVDACDPSVAPGTGTKARGGLTYREVHYICETMADTERLRSMDLVEINPALDPTDAETMHGDDPDVTGTQTVRLGIELAASALGKNIL</sequence>
<protein>
    <recommendedName>
        <fullName evidence="3 12">Arginase</fullName>
        <ecNumber evidence="2 12">3.5.3.1</ecNumber>
    </recommendedName>
</protein>
<feature type="binding site" evidence="9">
    <location>
        <position position="325"/>
    </location>
    <ligand>
        <name>Mn(2+)</name>
        <dbReference type="ChEBI" id="CHEBI:29035"/>
        <label>1</label>
    </ligand>
</feature>
<feature type="region of interest" description="Disordered" evidence="13">
    <location>
        <begin position="1"/>
        <end position="34"/>
    </location>
</feature>
<evidence type="ECO:0000256" key="13">
    <source>
        <dbReference type="SAM" id="MobiDB-lite"/>
    </source>
</evidence>
<gene>
    <name evidence="14" type="ORF">Cvel_3573</name>
</gene>
<evidence type="ECO:0000256" key="8">
    <source>
        <dbReference type="ARBA" id="ARBA00047391"/>
    </source>
</evidence>
<evidence type="ECO:0000256" key="10">
    <source>
        <dbReference type="PROSITE-ProRule" id="PRU00742"/>
    </source>
</evidence>
<dbReference type="UniPathway" id="UPA00158">
    <property type="reaction ID" value="UER00270"/>
</dbReference>
<evidence type="ECO:0000256" key="1">
    <source>
        <dbReference type="ARBA" id="ARBA00005098"/>
    </source>
</evidence>
<dbReference type="VEuPathDB" id="CryptoDB:Cvel_3573"/>
<evidence type="ECO:0000256" key="3">
    <source>
        <dbReference type="ARBA" id="ARBA00018123"/>
    </source>
</evidence>
<dbReference type="SUPFAM" id="SSF52768">
    <property type="entry name" value="Arginase/deacetylase"/>
    <property type="match status" value="1"/>
</dbReference>
<dbReference type="PANTHER" id="PTHR43782">
    <property type="entry name" value="ARGINASE"/>
    <property type="match status" value="1"/>
</dbReference>
<evidence type="ECO:0000256" key="6">
    <source>
        <dbReference type="ARBA" id="ARBA00022801"/>
    </source>
</evidence>
<dbReference type="PhylomeDB" id="A0A0G4FPQ3"/>
<dbReference type="GO" id="GO:0000050">
    <property type="term" value="P:urea cycle"/>
    <property type="evidence" value="ECO:0007669"/>
    <property type="project" value="UniProtKB-UniPathway"/>
</dbReference>
<dbReference type="GO" id="GO:0005829">
    <property type="term" value="C:cytosol"/>
    <property type="evidence" value="ECO:0007669"/>
    <property type="project" value="TreeGrafter"/>
</dbReference>
<keyword evidence="7 9" id="KW-0464">Manganese</keyword>
<dbReference type="InterPro" id="IPR014033">
    <property type="entry name" value="Arginase"/>
</dbReference>
<evidence type="ECO:0000256" key="12">
    <source>
        <dbReference type="RuleBase" id="RU361159"/>
    </source>
</evidence>
<dbReference type="PROSITE" id="PS01053">
    <property type="entry name" value="ARGINASE_1"/>
    <property type="match status" value="1"/>
</dbReference>
<organism evidence="14">
    <name type="scientific">Chromera velia CCMP2878</name>
    <dbReference type="NCBI Taxonomy" id="1169474"/>
    <lineage>
        <taxon>Eukaryota</taxon>
        <taxon>Sar</taxon>
        <taxon>Alveolata</taxon>
        <taxon>Colpodellida</taxon>
        <taxon>Chromeraceae</taxon>
        <taxon>Chromera</taxon>
    </lineage>
</organism>
<dbReference type="GO" id="GO:0004053">
    <property type="term" value="F:arginase activity"/>
    <property type="evidence" value="ECO:0007669"/>
    <property type="project" value="UniProtKB-EC"/>
</dbReference>
<dbReference type="PROSITE" id="PS51409">
    <property type="entry name" value="ARGINASE_2"/>
    <property type="match status" value="1"/>
</dbReference>
<comment type="pathway">
    <text evidence="1">Nitrogen metabolism; urea cycle; L-ornithine and urea from L-arginine: step 1/1.</text>
</comment>
<accession>A0A0G4FPQ3</accession>
<dbReference type="PIRSF" id="PIRSF036979">
    <property type="entry name" value="Arginase"/>
    <property type="match status" value="1"/>
</dbReference>
<comment type="catalytic activity">
    <reaction evidence="8 12">
        <text>L-arginine + H2O = urea + L-ornithine</text>
        <dbReference type="Rhea" id="RHEA:20569"/>
        <dbReference type="ChEBI" id="CHEBI:15377"/>
        <dbReference type="ChEBI" id="CHEBI:16199"/>
        <dbReference type="ChEBI" id="CHEBI:32682"/>
        <dbReference type="ChEBI" id="CHEBI:46911"/>
        <dbReference type="EC" id="3.5.3.1"/>
    </reaction>
</comment>
<dbReference type="InterPro" id="IPR006035">
    <property type="entry name" value="Ureohydrolase"/>
</dbReference>
<dbReference type="NCBIfam" id="TIGR01229">
    <property type="entry name" value="rocF_arginase"/>
    <property type="match status" value="1"/>
</dbReference>
<evidence type="ECO:0000256" key="5">
    <source>
        <dbReference type="ARBA" id="ARBA00022723"/>
    </source>
</evidence>
<feature type="binding site" evidence="9">
    <location>
        <position position="218"/>
    </location>
    <ligand>
        <name>Mn(2+)</name>
        <dbReference type="ChEBI" id="CHEBI:29035"/>
        <label>1</label>
    </ligand>
</feature>
<dbReference type="AlphaFoldDB" id="A0A0G4FPQ3"/>
<evidence type="ECO:0000256" key="11">
    <source>
        <dbReference type="RuleBase" id="RU003684"/>
    </source>
</evidence>
<name>A0A0G4FPQ3_9ALVE</name>
<dbReference type="EC" id="3.5.3.1" evidence="2 12"/>
<dbReference type="Gene3D" id="3.40.800.10">
    <property type="entry name" value="Ureohydrolase domain"/>
    <property type="match status" value="1"/>
</dbReference>
<feature type="binding site" evidence="9">
    <location>
        <position position="193"/>
    </location>
    <ligand>
        <name>Mn(2+)</name>
        <dbReference type="ChEBI" id="CHEBI:29035"/>
        <label>1</label>
    </ligand>
</feature>
<dbReference type="GO" id="GO:0006525">
    <property type="term" value="P:arginine metabolic process"/>
    <property type="evidence" value="ECO:0007669"/>
    <property type="project" value="UniProtKB-KW"/>
</dbReference>
<keyword evidence="6 11" id="KW-0378">Hydrolase</keyword>
<keyword evidence="4 12" id="KW-0056">Arginine metabolism</keyword>
<dbReference type="InterPro" id="IPR020855">
    <property type="entry name" value="Ureohydrolase_Mn_BS"/>
</dbReference>
<dbReference type="EMBL" id="CDMZ01000518">
    <property type="protein sequence ID" value="CEM15994.1"/>
    <property type="molecule type" value="Genomic_DNA"/>
</dbReference>
<dbReference type="Pfam" id="PF00491">
    <property type="entry name" value="Arginase"/>
    <property type="match status" value="1"/>
</dbReference>
<dbReference type="CDD" id="cd09989">
    <property type="entry name" value="Arginase"/>
    <property type="match status" value="1"/>
</dbReference>
<proteinExistence type="inferred from homology"/>
<feature type="binding site" evidence="9">
    <location>
        <position position="220"/>
    </location>
    <ligand>
        <name>Mn(2+)</name>
        <dbReference type="ChEBI" id="CHEBI:29035"/>
        <label>1</label>
    </ligand>
</feature>
<evidence type="ECO:0000256" key="2">
    <source>
        <dbReference type="ARBA" id="ARBA00012168"/>
    </source>
</evidence>
<comment type="similarity">
    <text evidence="10 11">Belongs to the arginase family.</text>
</comment>
<evidence type="ECO:0000313" key="14">
    <source>
        <dbReference type="EMBL" id="CEM15994.1"/>
    </source>
</evidence>
<feature type="binding site" evidence="9">
    <location>
        <position position="323"/>
    </location>
    <ligand>
        <name>Mn(2+)</name>
        <dbReference type="ChEBI" id="CHEBI:29035"/>
        <label>1</label>
    </ligand>
</feature>
<comment type="cofactor">
    <cofactor evidence="9 12">
        <name>Mn(2+)</name>
        <dbReference type="ChEBI" id="CHEBI:29035"/>
    </cofactor>
    <text evidence="9 12">Binds 2 manganese ions per subunit.</text>
</comment>
<evidence type="ECO:0000256" key="9">
    <source>
        <dbReference type="PIRSR" id="PIRSR036979-1"/>
    </source>
</evidence>
<feature type="binding site" evidence="9">
    <location>
        <position position="216"/>
    </location>
    <ligand>
        <name>Mn(2+)</name>
        <dbReference type="ChEBI" id="CHEBI:29035"/>
        <label>1</label>
    </ligand>
</feature>
<keyword evidence="5 9" id="KW-0479">Metal-binding</keyword>
<dbReference type="InterPro" id="IPR023696">
    <property type="entry name" value="Ureohydrolase_dom_sf"/>
</dbReference>
<evidence type="ECO:0000256" key="7">
    <source>
        <dbReference type="ARBA" id="ARBA00023211"/>
    </source>
</evidence>
<dbReference type="GO" id="GO:0005634">
    <property type="term" value="C:nucleus"/>
    <property type="evidence" value="ECO:0007669"/>
    <property type="project" value="TreeGrafter"/>
</dbReference>
<dbReference type="PANTHER" id="PTHR43782:SF3">
    <property type="entry name" value="ARGINASE"/>
    <property type="match status" value="1"/>
</dbReference>
<evidence type="ECO:0000256" key="4">
    <source>
        <dbReference type="ARBA" id="ARBA00022503"/>
    </source>
</evidence>
<dbReference type="PRINTS" id="PR00116">
    <property type="entry name" value="ARGINASE"/>
</dbReference>
<reference evidence="14" key="1">
    <citation type="submission" date="2014-11" db="EMBL/GenBank/DDBJ databases">
        <authorList>
            <person name="Otto D Thomas"/>
            <person name="Naeem Raeece"/>
        </authorList>
    </citation>
    <scope>NUCLEOTIDE SEQUENCE</scope>
</reference>